<evidence type="ECO:0000313" key="1">
    <source>
        <dbReference type="EMBL" id="OOZ38392.1"/>
    </source>
</evidence>
<sequence>MTTEILMHIDEDLSDQQPLTAMDSEAKAVSPRGAAGINGRVKFLLFAWAWMPKTNSRKNSDSPKKDLLASFGNRTGGLQPHLHSEKAHLMFVAYDPEELCPHDLIAIAAESGVHASLIEL</sequence>
<evidence type="ECO:0000313" key="2">
    <source>
        <dbReference type="Proteomes" id="UP000191110"/>
    </source>
</evidence>
<accession>A0A1T2KZZ0</accession>
<reference evidence="1 2" key="1">
    <citation type="submission" date="2016-11" db="EMBL/GenBank/DDBJ databases">
        <title>Mixed transmission modes and dynamic genome evolution in an obligate animal-bacterial symbiosis.</title>
        <authorList>
            <person name="Russell S.L."/>
            <person name="Corbett-Detig R.B."/>
            <person name="Cavanaugh C.M."/>
        </authorList>
    </citation>
    <scope>NUCLEOTIDE SEQUENCE [LARGE SCALE GENOMIC DNA]</scope>
    <source>
        <strain evidence="1">Sveles-Q1</strain>
    </source>
</reference>
<protein>
    <submittedName>
        <fullName evidence="1">Uncharacterized protein</fullName>
    </submittedName>
</protein>
<name>A0A1T2KZZ0_9GAMM</name>
<keyword evidence="2" id="KW-1185">Reference proteome</keyword>
<gene>
    <name evidence="1" type="ORF">BOW53_15695</name>
</gene>
<comment type="caution">
    <text evidence="1">The sequence shown here is derived from an EMBL/GenBank/DDBJ whole genome shotgun (WGS) entry which is preliminary data.</text>
</comment>
<dbReference type="RefSeq" id="WP_078485030.1">
    <property type="nucleotide sequence ID" value="NZ_MPRL01000095.1"/>
</dbReference>
<dbReference type="AlphaFoldDB" id="A0A1T2KZZ0"/>
<proteinExistence type="predicted"/>
<dbReference type="OrthoDB" id="5771502at2"/>
<dbReference type="Proteomes" id="UP000191110">
    <property type="component" value="Unassembled WGS sequence"/>
</dbReference>
<dbReference type="EMBL" id="MPRL01000095">
    <property type="protein sequence ID" value="OOZ38392.1"/>
    <property type="molecule type" value="Genomic_DNA"/>
</dbReference>
<organism evidence="1 2">
    <name type="scientific">Solemya pervernicosa gill symbiont</name>
    <dbReference type="NCBI Taxonomy" id="642797"/>
    <lineage>
        <taxon>Bacteria</taxon>
        <taxon>Pseudomonadati</taxon>
        <taxon>Pseudomonadota</taxon>
        <taxon>Gammaproteobacteria</taxon>
        <taxon>sulfur-oxidizing symbionts</taxon>
    </lineage>
</organism>